<name>A0A0K0D8D4_ANGCA</name>
<organism evidence="2 3">
    <name type="scientific">Angiostrongylus cantonensis</name>
    <name type="common">Rat lungworm</name>
    <dbReference type="NCBI Taxonomy" id="6313"/>
    <lineage>
        <taxon>Eukaryota</taxon>
        <taxon>Metazoa</taxon>
        <taxon>Ecdysozoa</taxon>
        <taxon>Nematoda</taxon>
        <taxon>Chromadorea</taxon>
        <taxon>Rhabditida</taxon>
        <taxon>Rhabditina</taxon>
        <taxon>Rhabditomorpha</taxon>
        <taxon>Strongyloidea</taxon>
        <taxon>Metastrongylidae</taxon>
        <taxon>Angiostrongylus</taxon>
    </lineage>
</organism>
<evidence type="ECO:0000256" key="1">
    <source>
        <dbReference type="SAM" id="MobiDB-lite"/>
    </source>
</evidence>
<reference evidence="2" key="1">
    <citation type="submission" date="2012-09" db="EMBL/GenBank/DDBJ databases">
        <authorList>
            <person name="Martin A.A."/>
        </authorList>
    </citation>
    <scope>NUCLEOTIDE SEQUENCE</scope>
</reference>
<proteinExistence type="predicted"/>
<sequence length="139" mass="15966">MLSRVRNLSLRCQSTLLYHLYNLRSQNAVKSYNMLAQMDAQIQEEQQQQNGSAANNTSPGSSVHSNSNQSTTVVTMPSKVYDLQRQQLKTLHHLMWSHRVWQDAAKRADISNTDLAFIAGYATCFYFFDNNFECVVFLH</sequence>
<dbReference type="AlphaFoldDB" id="A0A0K0D8D4"/>
<dbReference type="WBParaSite" id="ACAC_0000632901-mRNA-1">
    <property type="protein sequence ID" value="ACAC_0000632901-mRNA-1"/>
    <property type="gene ID" value="ACAC_0000632901"/>
</dbReference>
<accession>A0A0K0D8D4</accession>
<feature type="compositionally biased region" description="Polar residues" evidence="1">
    <location>
        <begin position="50"/>
        <end position="69"/>
    </location>
</feature>
<protein>
    <submittedName>
        <fullName evidence="3">Mitochondrial pyruvate carrier</fullName>
    </submittedName>
</protein>
<feature type="region of interest" description="Disordered" evidence="1">
    <location>
        <begin position="43"/>
        <end position="69"/>
    </location>
</feature>
<keyword evidence="2" id="KW-1185">Reference proteome</keyword>
<dbReference type="Proteomes" id="UP000035642">
    <property type="component" value="Unassembled WGS sequence"/>
</dbReference>
<reference evidence="3" key="2">
    <citation type="submission" date="2017-02" db="UniProtKB">
        <authorList>
            <consortium name="WormBaseParasite"/>
        </authorList>
    </citation>
    <scope>IDENTIFICATION</scope>
</reference>
<evidence type="ECO:0000313" key="3">
    <source>
        <dbReference type="WBParaSite" id="ACAC_0000632901-mRNA-1"/>
    </source>
</evidence>
<evidence type="ECO:0000313" key="2">
    <source>
        <dbReference type="Proteomes" id="UP000035642"/>
    </source>
</evidence>